<reference evidence="6 7" key="1">
    <citation type="submission" date="2019-06" db="EMBL/GenBank/DDBJ databases">
        <title>Complete genome of Microbacterium foliorum M2.</title>
        <authorList>
            <person name="Cao G."/>
        </authorList>
    </citation>
    <scope>NUCLEOTIDE SEQUENCE [LARGE SCALE GENOMIC DNA]</scope>
    <source>
        <strain evidence="6 7">M2</strain>
    </source>
</reference>
<dbReference type="InterPro" id="IPR006073">
    <property type="entry name" value="GTP-bd"/>
</dbReference>
<proteinExistence type="predicted"/>
<comment type="subcellular location">
    <subcellularLocation>
        <location evidence="1">Membrane</location>
        <topology evidence="1">Multi-pass membrane protein</topology>
    </subcellularLocation>
</comment>
<dbReference type="InterPro" id="IPR027417">
    <property type="entry name" value="P-loop_NTPase"/>
</dbReference>
<dbReference type="InterPro" id="IPR021147">
    <property type="entry name" value="DUF697"/>
</dbReference>
<protein>
    <submittedName>
        <fullName evidence="6">DUF697 domain-containing protein</fullName>
    </submittedName>
</protein>
<dbReference type="Gene3D" id="3.40.50.300">
    <property type="entry name" value="P-loop containing nucleotide triphosphate hydrolases"/>
    <property type="match status" value="1"/>
</dbReference>
<evidence type="ECO:0000256" key="4">
    <source>
        <dbReference type="ARBA" id="ARBA00023136"/>
    </source>
</evidence>
<dbReference type="RefSeq" id="WP_140035818.1">
    <property type="nucleotide sequence ID" value="NZ_CP041040.1"/>
</dbReference>
<name>A0A4Y5YL47_9MICO</name>
<gene>
    <name evidence="6" type="ORF">FIV50_01105</name>
</gene>
<sequence>MTGETFSENDFRTQWKEQADEIGRFNLAIFGKTGVGKSTLINAIFGEEVAPTGVGDPVTMDEHLYIHRSGFLGLLDTRGLEIGKDTDELIKELSEYLKRMRQQPLREQIHVAWYCVRSTDRRFEDTEAEFIRRLHALDLPVVAVLTQVQSRAGEYHTDALALADHIAALDLPIVGGRPILVMSTADDFTGQVQHGLTNLVDATFRAAPEGVEAAFAAAQKVDLARKRKQAQTAVRAAATAALTVGAIPIPVADAGVLVPIQLGMMARVAAIYGVRVDTASIAATAATVAVSAAGRSAVAGLLKLIPGAGTLVGGVISGAVASSFTLAIGYAWSVVCGELTQGRLRGVDGALDNDLVRELFQSQVALWFKKVSGGRA</sequence>
<dbReference type="SUPFAM" id="SSF52540">
    <property type="entry name" value="P-loop containing nucleoside triphosphate hydrolases"/>
    <property type="match status" value="1"/>
</dbReference>
<evidence type="ECO:0000313" key="7">
    <source>
        <dbReference type="Proteomes" id="UP000316125"/>
    </source>
</evidence>
<evidence type="ECO:0000259" key="5">
    <source>
        <dbReference type="Pfam" id="PF01926"/>
    </source>
</evidence>
<dbReference type="CDD" id="cd00882">
    <property type="entry name" value="Ras_like_GTPase"/>
    <property type="match status" value="1"/>
</dbReference>
<keyword evidence="2" id="KW-0812">Transmembrane</keyword>
<keyword evidence="3" id="KW-1133">Transmembrane helix</keyword>
<feature type="domain" description="G" evidence="5">
    <location>
        <begin position="27"/>
        <end position="146"/>
    </location>
</feature>
<dbReference type="GO" id="GO:0016020">
    <property type="term" value="C:membrane"/>
    <property type="evidence" value="ECO:0007669"/>
    <property type="project" value="UniProtKB-SubCell"/>
</dbReference>
<dbReference type="GO" id="GO:0005525">
    <property type="term" value="F:GTP binding"/>
    <property type="evidence" value="ECO:0007669"/>
    <property type="project" value="InterPro"/>
</dbReference>
<evidence type="ECO:0000313" key="6">
    <source>
        <dbReference type="EMBL" id="QDE33522.1"/>
    </source>
</evidence>
<dbReference type="EMBL" id="CP041040">
    <property type="protein sequence ID" value="QDE33522.1"/>
    <property type="molecule type" value="Genomic_DNA"/>
</dbReference>
<dbReference type="Pfam" id="PF05128">
    <property type="entry name" value="DUF697"/>
    <property type="match status" value="1"/>
</dbReference>
<organism evidence="6 7">
    <name type="scientific">Microbacterium foliorum</name>
    <dbReference type="NCBI Taxonomy" id="104336"/>
    <lineage>
        <taxon>Bacteria</taxon>
        <taxon>Bacillati</taxon>
        <taxon>Actinomycetota</taxon>
        <taxon>Actinomycetes</taxon>
        <taxon>Micrococcales</taxon>
        <taxon>Microbacteriaceae</taxon>
        <taxon>Microbacterium</taxon>
    </lineage>
</organism>
<dbReference type="OrthoDB" id="9255830at2"/>
<evidence type="ECO:0000256" key="3">
    <source>
        <dbReference type="ARBA" id="ARBA00022989"/>
    </source>
</evidence>
<evidence type="ECO:0000256" key="1">
    <source>
        <dbReference type="ARBA" id="ARBA00004141"/>
    </source>
</evidence>
<accession>A0A4Y5YL47</accession>
<dbReference type="AlphaFoldDB" id="A0A4Y5YL47"/>
<dbReference type="Pfam" id="PF01926">
    <property type="entry name" value="MMR_HSR1"/>
    <property type="match status" value="1"/>
</dbReference>
<keyword evidence="4" id="KW-0472">Membrane</keyword>
<evidence type="ECO:0000256" key="2">
    <source>
        <dbReference type="ARBA" id="ARBA00022692"/>
    </source>
</evidence>
<dbReference type="Proteomes" id="UP000316125">
    <property type="component" value="Chromosome"/>
</dbReference>